<dbReference type="STRING" id="351607.Acel_1659"/>
<dbReference type="SUPFAM" id="SSF51445">
    <property type="entry name" value="(Trans)glycosidases"/>
    <property type="match status" value="1"/>
</dbReference>
<dbReference type="KEGG" id="ace:Acel_1659"/>
<comment type="similarity">
    <text evidence="1">Belongs to the glycosyl hydrolase 3 family.</text>
</comment>
<dbReference type="InterPro" id="IPR002772">
    <property type="entry name" value="Glyco_hydro_3_C"/>
</dbReference>
<dbReference type="Pfam" id="PF01915">
    <property type="entry name" value="Glyco_hydro_3_C"/>
    <property type="match status" value="1"/>
</dbReference>
<dbReference type="Gene3D" id="3.20.20.300">
    <property type="entry name" value="Glycoside hydrolase, family 3, N-terminal domain"/>
    <property type="match status" value="1"/>
</dbReference>
<organism evidence="4 5">
    <name type="scientific">Acidothermus cellulolyticus (strain ATCC 43068 / DSM 8971 / 11B)</name>
    <dbReference type="NCBI Taxonomy" id="351607"/>
    <lineage>
        <taxon>Bacteria</taxon>
        <taxon>Bacillati</taxon>
        <taxon>Actinomycetota</taxon>
        <taxon>Actinomycetes</taxon>
        <taxon>Acidothermales</taxon>
        <taxon>Acidothermaceae</taxon>
        <taxon>Acidothermus</taxon>
    </lineage>
</organism>
<accession>A0LVH1</accession>
<reference evidence="4 5" key="1">
    <citation type="journal article" date="2009" name="Genome Res.">
        <title>Complete genome of the cellulolytic thermophile Acidothermus cellulolyticus 11B provides insights into its ecophysiological and evolutionary adaptations.</title>
        <authorList>
            <person name="Barabote R.D."/>
            <person name="Xie G."/>
            <person name="Leu D.H."/>
            <person name="Normand P."/>
            <person name="Necsulea A."/>
            <person name="Daubin V."/>
            <person name="Medigue C."/>
            <person name="Adney W.S."/>
            <person name="Xu X.C."/>
            <person name="Lapidus A."/>
            <person name="Parales R.E."/>
            <person name="Detter C."/>
            <person name="Pujic P."/>
            <person name="Bruce D."/>
            <person name="Lavire C."/>
            <person name="Challacombe J.F."/>
            <person name="Brettin T.S."/>
            <person name="Berry A.M."/>
        </authorList>
    </citation>
    <scope>NUCLEOTIDE SEQUENCE [LARGE SCALE GENOMIC DNA]</scope>
    <source>
        <strain evidence="5">ATCC 43068 / DSM 8971 / 11B</strain>
    </source>
</reference>
<evidence type="ECO:0000256" key="2">
    <source>
        <dbReference type="ARBA" id="ARBA00022801"/>
    </source>
</evidence>
<dbReference type="InterPro" id="IPR017853">
    <property type="entry name" value="GH"/>
</dbReference>
<evidence type="ECO:0000313" key="5">
    <source>
        <dbReference type="Proteomes" id="UP000008221"/>
    </source>
</evidence>
<dbReference type="eggNOG" id="COG1472">
    <property type="taxonomic scope" value="Bacteria"/>
</dbReference>
<dbReference type="EC" id="3.2.1.21" evidence="4"/>
<dbReference type="InterPro" id="IPR036962">
    <property type="entry name" value="Glyco_hydro_3_N_sf"/>
</dbReference>
<feature type="domain" description="PA14" evidence="3">
    <location>
        <begin position="477"/>
        <end position="639"/>
    </location>
</feature>
<dbReference type="GO" id="GO:0008422">
    <property type="term" value="F:beta-glucosidase activity"/>
    <property type="evidence" value="ECO:0007669"/>
    <property type="project" value="UniProtKB-EC"/>
</dbReference>
<dbReference type="HOGENOM" id="CLU_004542_4_2_11"/>
<protein>
    <submittedName>
        <fullName evidence="4">Beta-glucosidase</fullName>
        <ecNumber evidence="4">3.2.1.21</ecNumber>
    </submittedName>
</protein>
<dbReference type="InterPro" id="IPR013783">
    <property type="entry name" value="Ig-like_fold"/>
</dbReference>
<dbReference type="Proteomes" id="UP000008221">
    <property type="component" value="Chromosome"/>
</dbReference>
<keyword evidence="5" id="KW-1185">Reference proteome</keyword>
<dbReference type="OrthoDB" id="3187421at2"/>
<dbReference type="GO" id="GO:0005975">
    <property type="term" value="P:carbohydrate metabolic process"/>
    <property type="evidence" value="ECO:0007669"/>
    <property type="project" value="InterPro"/>
</dbReference>
<evidence type="ECO:0000259" key="3">
    <source>
        <dbReference type="PROSITE" id="PS51820"/>
    </source>
</evidence>
<dbReference type="SUPFAM" id="SSF52279">
    <property type="entry name" value="Beta-D-glucan exohydrolase, C-terminal domain"/>
    <property type="match status" value="2"/>
</dbReference>
<dbReference type="FunCoup" id="A0LVH1">
    <property type="interactions" value="56"/>
</dbReference>
<keyword evidence="2 4" id="KW-0378">Hydrolase</keyword>
<keyword evidence="4" id="KW-0326">Glycosidase</keyword>
<dbReference type="InterPro" id="IPR050288">
    <property type="entry name" value="Cellulose_deg_GH3"/>
</dbReference>
<dbReference type="PANTHER" id="PTHR42715">
    <property type="entry name" value="BETA-GLUCOSIDASE"/>
    <property type="match status" value="1"/>
</dbReference>
<gene>
    <name evidence="4" type="ordered locus">Acel_1659</name>
</gene>
<dbReference type="Pfam" id="PF00933">
    <property type="entry name" value="Glyco_hydro_3"/>
    <property type="match status" value="1"/>
</dbReference>
<dbReference type="InterPro" id="IPR037524">
    <property type="entry name" value="PA14/GLEYA"/>
</dbReference>
<evidence type="ECO:0000313" key="4">
    <source>
        <dbReference type="EMBL" id="ABK53431.1"/>
    </source>
</evidence>
<dbReference type="InterPro" id="IPR026891">
    <property type="entry name" value="Fn3-like"/>
</dbReference>
<sequence>MRRRVRWVLLGTFLLVLLAAAVPAERPHRSTPMAIGRQPAVRVAPSRLVRATTRAVAAAGQRTPDPLARCPWLAAAIRAGAGPDQLAGLVLARMTLTEKIGEIVLRPANGFENTNAGVPRLCIPPLTLQDGPAGLGFGDTGVTQLPAPIALAATFDPSLAWKYGQVQGAEAHAQGIDVVQGPDLNLARVPENGRIFEAYGEDPLLTAAMGTADIQGIQSQGVLAEAKHLVAYNQETDRNLVNVVVSPRALQELYFRPFAAAVTSGHVGAMMCAYPKLNGVYQCEDPALAAQLAAWGFTGLLRTDYAAAPDPVAALKAGVDLVKPADPGALLAAVQSGRLPMAAVNRAVHDILVVAFRYHLVENPPAGRPNTPVASPSHENVALTVAEHAIVLLKNSGGLLPLDAGADAPIAVIGSDAAAPVTGGGGSSAVLPPFVSSPLDAIQARVSNPGDVTFADGATSPAPLPPIPSSALTADSRNTPGLTLTLSDSSSAGRHTVVLPTPVVRIVLGAAPRNRYTITGSTVRTIAIPANAGVTSAVFSGTLTAPTDGLYDFSLSCTGSATMTLDDHVVPLGVLDGEGGTRTAALSLHAGHRYRLAIHWQPFGVTSPAHALYDRAFFALGWKDTTPAIDAAVALAQRARTVVIFAADRTGEGFDRGDLNLPGDQNALISAVADVNPRTIVVLNTAGPVAMPWLSKVGAVVEAWYPGEAAGQAIAAVLFGDIDPSGHLPVTFPTDTAQLGITTAQQWPGTQLTVRYSEGLQVGYRYLNAHQLKPLFPFGYGLSYTTFAMNDMRVAPVAGGYRVTLTITNTGSRAGTATPQLYLTFPAAAGEPPEQLAGFGQVTLAPGESGSVTITVPRNVFSSYWNGRWTTWPGGYRLAAGWSVTDLPIAATVPAPS</sequence>
<dbReference type="EMBL" id="CP000481">
    <property type="protein sequence ID" value="ABK53431.1"/>
    <property type="molecule type" value="Genomic_DNA"/>
</dbReference>
<dbReference type="AlphaFoldDB" id="A0LVH1"/>
<dbReference type="SMART" id="SM01217">
    <property type="entry name" value="Fn3_like"/>
    <property type="match status" value="1"/>
</dbReference>
<dbReference type="InterPro" id="IPR001764">
    <property type="entry name" value="Glyco_hydro_3_N"/>
</dbReference>
<dbReference type="PRINTS" id="PR00133">
    <property type="entry name" value="GLHYDRLASE3"/>
</dbReference>
<dbReference type="Gene3D" id="2.60.120.380">
    <property type="match status" value="1"/>
</dbReference>
<dbReference type="Pfam" id="PF14310">
    <property type="entry name" value="Fn3-like"/>
    <property type="match status" value="1"/>
</dbReference>
<proteinExistence type="inferred from homology"/>
<dbReference type="InterPro" id="IPR036881">
    <property type="entry name" value="Glyco_hydro_3_C_sf"/>
</dbReference>
<name>A0LVH1_ACIC1</name>
<dbReference type="Gene3D" id="2.60.40.10">
    <property type="entry name" value="Immunoglobulins"/>
    <property type="match status" value="1"/>
</dbReference>
<dbReference type="Gene3D" id="3.40.50.1700">
    <property type="entry name" value="Glycoside hydrolase family 3 C-terminal domain"/>
    <property type="match status" value="1"/>
</dbReference>
<dbReference type="PROSITE" id="PS51820">
    <property type="entry name" value="PA14"/>
    <property type="match status" value="1"/>
</dbReference>
<dbReference type="PANTHER" id="PTHR42715:SF10">
    <property type="entry name" value="BETA-GLUCOSIDASE"/>
    <property type="match status" value="1"/>
</dbReference>
<dbReference type="CAZy" id="GH3">
    <property type="family name" value="Glycoside Hydrolase Family 3"/>
</dbReference>
<dbReference type="InParanoid" id="A0LVH1"/>
<dbReference type="RefSeq" id="WP_011720494.1">
    <property type="nucleotide sequence ID" value="NC_008578.1"/>
</dbReference>
<evidence type="ECO:0000256" key="1">
    <source>
        <dbReference type="ARBA" id="ARBA00005336"/>
    </source>
</evidence>